<reference evidence="14 15" key="1">
    <citation type="submission" date="2016-12" db="EMBL/GenBank/DDBJ databases">
        <title>Genome sequencing of Methylocaldum marinum.</title>
        <authorList>
            <person name="Takeuchi M."/>
            <person name="Kamagata Y."/>
            <person name="Hiraoka S."/>
            <person name="Oshima K."/>
            <person name="Hattori M."/>
            <person name="Iwasaki W."/>
        </authorList>
    </citation>
    <scope>NUCLEOTIDE SEQUENCE [LARGE SCALE GENOMIC DNA]</scope>
    <source>
        <strain evidence="14 15">S8</strain>
    </source>
</reference>
<feature type="binding site" evidence="10">
    <location>
        <begin position="237"/>
        <end position="238"/>
    </location>
    <ligand>
        <name>NAD(+)</name>
        <dbReference type="ChEBI" id="CHEBI:57540"/>
    </ligand>
</feature>
<feature type="binding site" evidence="9">
    <location>
        <position position="73"/>
    </location>
    <ligand>
        <name>substrate</name>
    </ligand>
</feature>
<gene>
    <name evidence="14" type="ORF">sS8_2669</name>
</gene>
<dbReference type="FunFam" id="3.40.50.720:FF:000433">
    <property type="entry name" value="Alanine dehydrogenase 1"/>
    <property type="match status" value="1"/>
</dbReference>
<evidence type="ECO:0000259" key="13">
    <source>
        <dbReference type="SMART" id="SM01003"/>
    </source>
</evidence>
<feature type="domain" description="Alanine dehydrogenase/pyridine nucleotide transhydrogenase N-terminal" evidence="13">
    <location>
        <begin position="4"/>
        <end position="135"/>
    </location>
</feature>
<dbReference type="CDD" id="cd05305">
    <property type="entry name" value="L-AlaDH"/>
    <property type="match status" value="1"/>
</dbReference>
<evidence type="ECO:0000256" key="3">
    <source>
        <dbReference type="ARBA" id="ARBA00023002"/>
    </source>
</evidence>
<feature type="binding site" evidence="10">
    <location>
        <position position="277"/>
    </location>
    <ligand>
        <name>NAD(+)</name>
        <dbReference type="ChEBI" id="CHEBI:57540"/>
    </ligand>
</feature>
<dbReference type="SUPFAM" id="SSF51735">
    <property type="entry name" value="NAD(P)-binding Rossmann-fold domains"/>
    <property type="match status" value="1"/>
</dbReference>
<evidence type="ECO:0000256" key="5">
    <source>
        <dbReference type="ARBA" id="ARBA00049277"/>
    </source>
</evidence>
<evidence type="ECO:0000256" key="8">
    <source>
        <dbReference type="PIRSR" id="PIRSR000183-1"/>
    </source>
</evidence>
<keyword evidence="10" id="KW-0547">Nucleotide-binding</keyword>
<proteinExistence type="inferred from homology"/>
<dbReference type="Gene3D" id="3.40.50.720">
    <property type="entry name" value="NAD(P)-binding Rossmann-like Domain"/>
    <property type="match status" value="2"/>
</dbReference>
<dbReference type="SUPFAM" id="SSF52283">
    <property type="entry name" value="Formate/glycerate dehydrogenase catalytic domain-like"/>
    <property type="match status" value="1"/>
</dbReference>
<feature type="binding site" evidence="10">
    <location>
        <position position="218"/>
    </location>
    <ligand>
        <name>NAD(+)</name>
        <dbReference type="ChEBI" id="CHEBI:57540"/>
    </ligand>
</feature>
<dbReference type="NCBIfam" id="TIGR00518">
    <property type="entry name" value="alaDH"/>
    <property type="match status" value="1"/>
</dbReference>
<dbReference type="GO" id="GO:0000286">
    <property type="term" value="F:alanine dehydrogenase activity"/>
    <property type="evidence" value="ECO:0007669"/>
    <property type="project" value="UniProtKB-UniRule"/>
</dbReference>
<dbReference type="PANTHER" id="PTHR42795">
    <property type="entry name" value="ALANINE DEHYDROGENASE"/>
    <property type="match status" value="1"/>
</dbReference>
<dbReference type="KEGG" id="mmai:sS8_2669"/>
<evidence type="ECO:0000256" key="6">
    <source>
        <dbReference type="ARBA" id="ARBA00056662"/>
    </source>
</evidence>
<dbReference type="InterPro" id="IPR007886">
    <property type="entry name" value="AlaDH/PNT_N"/>
</dbReference>
<evidence type="ECO:0000256" key="9">
    <source>
        <dbReference type="PIRSR" id="PIRSR000183-2"/>
    </source>
</evidence>
<dbReference type="OrthoDB" id="9804592at2"/>
<name>A0A250KSU9_9GAMM</name>
<feature type="binding site" evidence="10">
    <location>
        <position position="201"/>
    </location>
    <ligand>
        <name>NAD(+)</name>
        <dbReference type="ChEBI" id="CHEBI:57540"/>
    </ligand>
</feature>
<feature type="active site" description="Proton donor/acceptor" evidence="8">
    <location>
        <position position="93"/>
    </location>
</feature>
<dbReference type="Pfam" id="PF01262">
    <property type="entry name" value="AlaDh_PNT_C"/>
    <property type="match status" value="1"/>
</dbReference>
<sequence>MRIGVPKEIKNNENRVALTPYCLSKLVEAGHEVLIEASAGLGSGFMDEEYLEMGARICSVEEAWNSDLVLKVKEPLESEYAYLRNQIVFTFFHLAGVPRSLTEVLLERHTTAVAYETLEDESGRLPILAPMSAVAGNMAALMGAYYLAEFNGGRGVQLGKVLGGRHGRVLIVGDGVVAFHAAQTARGLGSRVSVAGIDEAKGKQMQREIAADLEFFMSEPDAVAAHVREADLVVGAVLRHGARADYVITESMVGSMQPGSVIVDVSIDQGGCVETSRPTTHSDPVFEKHGVIHYCVTNMPGAYPRTSTIALTEASFPYILLLADHGLAAFRKKPGLEKAVNTYQGYLTCKPVAETFGLMERYLAFVAS</sequence>
<dbReference type="InterPro" id="IPR008141">
    <property type="entry name" value="Ala_DH"/>
</dbReference>
<dbReference type="PIRSF" id="PIRSF000183">
    <property type="entry name" value="Alanine_dh"/>
    <property type="match status" value="1"/>
</dbReference>
<keyword evidence="3 7" id="KW-0560">Oxidoreductase</keyword>
<dbReference type="PANTHER" id="PTHR42795:SF1">
    <property type="entry name" value="ALANINE DEHYDROGENASE"/>
    <property type="match status" value="1"/>
</dbReference>
<evidence type="ECO:0000256" key="1">
    <source>
        <dbReference type="ARBA" id="ARBA00005206"/>
    </source>
</evidence>
<feature type="binding site" evidence="10">
    <location>
        <begin position="296"/>
        <end position="299"/>
    </location>
    <ligand>
        <name>NAD(+)</name>
        <dbReference type="ChEBI" id="CHEBI:57540"/>
    </ligand>
</feature>
<evidence type="ECO:0000259" key="12">
    <source>
        <dbReference type="SMART" id="SM01002"/>
    </source>
</evidence>
<evidence type="ECO:0000313" key="15">
    <source>
        <dbReference type="Proteomes" id="UP000266313"/>
    </source>
</evidence>
<dbReference type="Proteomes" id="UP000266313">
    <property type="component" value="Chromosome"/>
</dbReference>
<comment type="similarity">
    <text evidence="2 7">Belongs to the AlaDH/PNT family.</text>
</comment>
<feature type="domain" description="Alanine dehydrogenase/pyridine nucleotide transhydrogenase NAD(H)-binding" evidence="12">
    <location>
        <begin position="147"/>
        <end position="295"/>
    </location>
</feature>
<keyword evidence="4 7" id="KW-0520">NAD</keyword>
<evidence type="ECO:0000256" key="10">
    <source>
        <dbReference type="PIRSR" id="PIRSR000183-3"/>
    </source>
</evidence>
<dbReference type="EC" id="1.4.1.1" evidence="7"/>
<dbReference type="RefSeq" id="WP_119629992.1">
    <property type="nucleotide sequence ID" value="NZ_AP017928.1"/>
</dbReference>
<feature type="binding site" evidence="9">
    <location>
        <position position="15"/>
    </location>
    <ligand>
        <name>substrate</name>
    </ligand>
</feature>
<evidence type="ECO:0000256" key="4">
    <source>
        <dbReference type="ARBA" id="ARBA00023027"/>
    </source>
</evidence>
<accession>A0A250KSU9</accession>
<dbReference type="Pfam" id="PF05222">
    <property type="entry name" value="AlaDh_PNT_N"/>
    <property type="match status" value="1"/>
</dbReference>
<organism evidence="14 15">
    <name type="scientific">Methylocaldum marinum</name>
    <dbReference type="NCBI Taxonomy" id="1432792"/>
    <lineage>
        <taxon>Bacteria</taxon>
        <taxon>Pseudomonadati</taxon>
        <taxon>Pseudomonadota</taxon>
        <taxon>Gammaproteobacteria</taxon>
        <taxon>Methylococcales</taxon>
        <taxon>Methylococcaceae</taxon>
        <taxon>Methylocaldum</taxon>
    </lineage>
</organism>
<comment type="function">
    <text evidence="6">May play a role in cell wall synthesis as L-alanine is an important constituent of the peptidoglycan layer.</text>
</comment>
<dbReference type="InterPro" id="IPR007698">
    <property type="entry name" value="AlaDH/PNT_NAD(H)-bd"/>
</dbReference>
<evidence type="ECO:0000256" key="11">
    <source>
        <dbReference type="PIRSR" id="PIRSR000183-4"/>
    </source>
</evidence>
<dbReference type="GO" id="GO:0042853">
    <property type="term" value="P:L-alanine catabolic process"/>
    <property type="evidence" value="ECO:0007669"/>
    <property type="project" value="InterPro"/>
</dbReference>
<dbReference type="EMBL" id="AP017928">
    <property type="protein sequence ID" value="BBA34616.1"/>
    <property type="molecule type" value="Genomic_DNA"/>
</dbReference>
<keyword evidence="15" id="KW-1185">Reference proteome</keyword>
<comment type="catalytic activity">
    <reaction evidence="5 7">
        <text>L-alanine + NAD(+) + H2O = pyruvate + NH4(+) + NADH + H(+)</text>
        <dbReference type="Rhea" id="RHEA:18405"/>
        <dbReference type="ChEBI" id="CHEBI:15361"/>
        <dbReference type="ChEBI" id="CHEBI:15377"/>
        <dbReference type="ChEBI" id="CHEBI:15378"/>
        <dbReference type="ChEBI" id="CHEBI:28938"/>
        <dbReference type="ChEBI" id="CHEBI:57540"/>
        <dbReference type="ChEBI" id="CHEBI:57945"/>
        <dbReference type="ChEBI" id="CHEBI:57972"/>
        <dbReference type="EC" id="1.4.1.1"/>
    </reaction>
</comment>
<dbReference type="SMART" id="SM01003">
    <property type="entry name" value="AlaDh_PNT_N"/>
    <property type="match status" value="1"/>
</dbReference>
<evidence type="ECO:0000256" key="2">
    <source>
        <dbReference type="ARBA" id="ARBA00005689"/>
    </source>
</evidence>
<dbReference type="InterPro" id="IPR036291">
    <property type="entry name" value="NAD(P)-bd_dom_sf"/>
</dbReference>
<dbReference type="GO" id="GO:0005886">
    <property type="term" value="C:plasma membrane"/>
    <property type="evidence" value="ECO:0007669"/>
    <property type="project" value="TreeGrafter"/>
</dbReference>
<dbReference type="AlphaFoldDB" id="A0A250KSU9"/>
<feature type="binding site" evidence="10">
    <location>
        <position position="132"/>
    </location>
    <ligand>
        <name>NAD(+)</name>
        <dbReference type="ChEBI" id="CHEBI:57540"/>
    </ligand>
</feature>
<dbReference type="SMART" id="SM01002">
    <property type="entry name" value="AlaDh_PNT_C"/>
    <property type="match status" value="1"/>
</dbReference>
<evidence type="ECO:0000256" key="7">
    <source>
        <dbReference type="PIRNR" id="PIRNR000183"/>
    </source>
</evidence>
<comment type="pathway">
    <text evidence="1">Amino-acid degradation; L-alanine degradation via dehydrogenase pathway; NH(3) and pyruvate from L-alanine: step 1/1.</text>
</comment>
<protein>
    <recommendedName>
        <fullName evidence="7">Alanine dehydrogenase</fullName>
        <ecNumber evidence="7">1.4.1.1</ecNumber>
    </recommendedName>
</protein>
<feature type="binding site" evidence="11">
    <location>
        <position position="325"/>
    </location>
    <ligand>
        <name>Mg(2+)</name>
        <dbReference type="ChEBI" id="CHEBI:18420"/>
    </ligand>
</feature>
<feature type="active site" description="Proton donor/acceptor" evidence="8">
    <location>
        <position position="268"/>
    </location>
</feature>
<evidence type="ECO:0000313" key="14">
    <source>
        <dbReference type="EMBL" id="BBA34616.1"/>
    </source>
</evidence>
<dbReference type="GO" id="GO:0000166">
    <property type="term" value="F:nucleotide binding"/>
    <property type="evidence" value="ECO:0007669"/>
    <property type="project" value="UniProtKB-KW"/>
</dbReference>
<feature type="binding site" evidence="10">
    <location>
        <begin position="265"/>
        <end position="268"/>
    </location>
    <ligand>
        <name>NAD(+)</name>
        <dbReference type="ChEBI" id="CHEBI:57540"/>
    </ligand>
</feature>